<dbReference type="InterPro" id="IPR037171">
    <property type="entry name" value="NagB/RpiA_transferase-like"/>
</dbReference>
<evidence type="ECO:0000256" key="2">
    <source>
        <dbReference type="ARBA" id="ARBA00023125"/>
    </source>
</evidence>
<dbReference type="PANTHER" id="PTHR30363">
    <property type="entry name" value="HTH-TYPE TRANSCRIPTIONAL REGULATOR SRLR-RELATED"/>
    <property type="match status" value="1"/>
</dbReference>
<dbReference type="PANTHER" id="PTHR30363:SF51">
    <property type="entry name" value="HTH-TYPE TRANSCRIPTIONAL REPRESSOR GLCR"/>
    <property type="match status" value="1"/>
</dbReference>
<dbReference type="InterPro" id="IPR001034">
    <property type="entry name" value="DeoR_HTH"/>
</dbReference>
<dbReference type="Pfam" id="PF08220">
    <property type="entry name" value="HTH_DeoR"/>
    <property type="match status" value="1"/>
</dbReference>
<proteinExistence type="predicted"/>
<evidence type="ECO:0000313" key="6">
    <source>
        <dbReference type="Proteomes" id="UP001519292"/>
    </source>
</evidence>
<keyword evidence="3" id="KW-0804">Transcription</keyword>
<comment type="caution">
    <text evidence="5">The sequence shown here is derived from an EMBL/GenBank/DDBJ whole genome shotgun (WGS) entry which is preliminary data.</text>
</comment>
<dbReference type="SMART" id="SM01134">
    <property type="entry name" value="DeoRC"/>
    <property type="match status" value="1"/>
</dbReference>
<dbReference type="Pfam" id="PF00455">
    <property type="entry name" value="DeoRC"/>
    <property type="match status" value="1"/>
</dbReference>
<accession>A0ABS4MD09</accession>
<keyword evidence="6" id="KW-1185">Reference proteome</keyword>
<dbReference type="Proteomes" id="UP001519292">
    <property type="component" value="Unassembled WGS sequence"/>
</dbReference>
<dbReference type="InterPro" id="IPR014036">
    <property type="entry name" value="DeoR-like_C"/>
</dbReference>
<reference evidence="5 6" key="1">
    <citation type="submission" date="2021-03" db="EMBL/GenBank/DDBJ databases">
        <title>Genomic Encyclopedia of Type Strains, Phase IV (KMG-IV): sequencing the most valuable type-strain genomes for metagenomic binning, comparative biology and taxonomic classification.</title>
        <authorList>
            <person name="Goeker M."/>
        </authorList>
    </citation>
    <scope>NUCLEOTIDE SEQUENCE [LARGE SCALE GENOMIC DNA]</scope>
    <source>
        <strain evidence="5 6">DSM 101872</strain>
    </source>
</reference>
<dbReference type="InterPro" id="IPR036390">
    <property type="entry name" value="WH_DNA-bd_sf"/>
</dbReference>
<dbReference type="InterPro" id="IPR050313">
    <property type="entry name" value="Carb_Metab_HTH_regulators"/>
</dbReference>
<dbReference type="PROSITE" id="PS00894">
    <property type="entry name" value="HTH_DEOR_1"/>
    <property type="match status" value="1"/>
</dbReference>
<sequence>MMEQKERLSEIKKILADKKHLKTREIAKRFDVSFDTARRDVLRLTTTGQAMRTHGGIMSLNTNQVPSYLTRKHILSPIKLKMAQAGKNLLNPGRLYYFAPSTTIAQLCNQIHGLNAAIVTNSLDNAMNLSVEELPAVNILGGRVQATNRYISSPYSLEELDHYHFDTAFVGAAKVDENGFYIANQADAAITRRAIELSDRVVLFAEKYKFTNTNSSPFKVESLNQVDTIISDVPLIPRWKSWFKPNIRIIHVMEESK</sequence>
<keyword evidence="2" id="KW-0238">DNA-binding</keyword>
<dbReference type="PROSITE" id="PS51000">
    <property type="entry name" value="HTH_DEOR_2"/>
    <property type="match status" value="1"/>
</dbReference>
<dbReference type="PRINTS" id="PR00037">
    <property type="entry name" value="HTHLACR"/>
</dbReference>
<organism evidence="5 6">
    <name type="scientific">Lactobacillus colini</name>
    <dbReference type="NCBI Taxonomy" id="1819254"/>
    <lineage>
        <taxon>Bacteria</taxon>
        <taxon>Bacillati</taxon>
        <taxon>Bacillota</taxon>
        <taxon>Bacilli</taxon>
        <taxon>Lactobacillales</taxon>
        <taxon>Lactobacillaceae</taxon>
        <taxon>Lactobacillus</taxon>
    </lineage>
</organism>
<dbReference type="SUPFAM" id="SSF46785">
    <property type="entry name" value="Winged helix' DNA-binding domain"/>
    <property type="match status" value="1"/>
</dbReference>
<evidence type="ECO:0000313" key="5">
    <source>
        <dbReference type="EMBL" id="MBP2057570.1"/>
    </source>
</evidence>
<gene>
    <name evidence="5" type="ORF">J2Z60_000741</name>
</gene>
<protein>
    <submittedName>
        <fullName evidence="5">DeoR/GlpR family transcriptional regulator of sugar metabolism</fullName>
    </submittedName>
</protein>
<evidence type="ECO:0000256" key="3">
    <source>
        <dbReference type="ARBA" id="ARBA00023163"/>
    </source>
</evidence>
<dbReference type="SMART" id="SM00420">
    <property type="entry name" value="HTH_DEOR"/>
    <property type="match status" value="1"/>
</dbReference>
<feature type="domain" description="HTH deoR-type" evidence="4">
    <location>
        <begin position="4"/>
        <end position="59"/>
    </location>
</feature>
<evidence type="ECO:0000259" key="4">
    <source>
        <dbReference type="PROSITE" id="PS51000"/>
    </source>
</evidence>
<dbReference type="EMBL" id="JAGGLU010000003">
    <property type="protein sequence ID" value="MBP2057570.1"/>
    <property type="molecule type" value="Genomic_DNA"/>
</dbReference>
<keyword evidence="1" id="KW-0805">Transcription regulation</keyword>
<dbReference type="SUPFAM" id="SSF100950">
    <property type="entry name" value="NagB/RpiA/CoA transferase-like"/>
    <property type="match status" value="1"/>
</dbReference>
<name>A0ABS4MD09_9LACO</name>
<evidence type="ECO:0000256" key="1">
    <source>
        <dbReference type="ARBA" id="ARBA00023015"/>
    </source>
</evidence>
<dbReference type="InterPro" id="IPR018356">
    <property type="entry name" value="Tscrpt_reg_HTH_DeoR_CS"/>
</dbReference>